<dbReference type="RefSeq" id="WP_147084199.1">
    <property type="nucleotide sequence ID" value="NZ_QNRF01000005.1"/>
</dbReference>
<reference evidence="1 2" key="1">
    <citation type="submission" date="2018-06" db="EMBL/GenBank/DDBJ databases">
        <title>Genomic Encyclopedia of Type Strains, Phase III (KMG-III): the genomes of soil and plant-associated and newly described type strains.</title>
        <authorList>
            <person name="Whitman W."/>
        </authorList>
    </citation>
    <scope>NUCLEOTIDE SEQUENCE [LARGE SCALE GENOMIC DNA]</scope>
    <source>
        <strain evidence="1 2">CECT 7732</strain>
    </source>
</reference>
<accession>A0A366CYF3</accession>
<comment type="caution">
    <text evidence="1">The sequence shown here is derived from an EMBL/GenBank/DDBJ whole genome shotgun (WGS) entry which is preliminary data.</text>
</comment>
<gene>
    <name evidence="1" type="ORF">DFP76_105122</name>
</gene>
<dbReference type="AlphaFoldDB" id="A0A366CYF3"/>
<protein>
    <submittedName>
        <fullName evidence="1">Uncharacterized protein</fullName>
    </submittedName>
</protein>
<dbReference type="OrthoDB" id="6106812at2"/>
<dbReference type="Proteomes" id="UP000252086">
    <property type="component" value="Unassembled WGS sequence"/>
</dbReference>
<organism evidence="1 2">
    <name type="scientific">Marinomonas aquiplantarum</name>
    <dbReference type="NCBI Taxonomy" id="491951"/>
    <lineage>
        <taxon>Bacteria</taxon>
        <taxon>Pseudomonadati</taxon>
        <taxon>Pseudomonadota</taxon>
        <taxon>Gammaproteobacteria</taxon>
        <taxon>Oceanospirillales</taxon>
        <taxon>Oceanospirillaceae</taxon>
        <taxon>Marinomonas</taxon>
    </lineage>
</organism>
<dbReference type="EMBL" id="QNRF01000005">
    <property type="protein sequence ID" value="RBO82655.1"/>
    <property type="molecule type" value="Genomic_DNA"/>
</dbReference>
<sequence length="162" mass="18849">MRTIEISMKKMSHIENVMGLWKEGFLTNEDVIAWADQQILIEDEPSEALMDLSVKGPEFCSKKPWYEFPSAKTFSFSESFALRASKLDIENNTEIECFIEWLIDASMCEDLELPEVSFGYNVDHYAWNFQLAIKYFKENIQELLPNCRDRANSLGAQYLIKP</sequence>
<evidence type="ECO:0000313" key="2">
    <source>
        <dbReference type="Proteomes" id="UP000252086"/>
    </source>
</evidence>
<evidence type="ECO:0000313" key="1">
    <source>
        <dbReference type="EMBL" id="RBO82655.1"/>
    </source>
</evidence>
<keyword evidence="2" id="KW-1185">Reference proteome</keyword>
<proteinExistence type="predicted"/>
<name>A0A366CYF3_9GAMM</name>